<dbReference type="Proteomes" id="UP000184080">
    <property type="component" value="Unassembled WGS sequence"/>
</dbReference>
<feature type="binding site" evidence="8">
    <location>
        <position position="195"/>
    </location>
    <ligand>
        <name>Ca(2+)</name>
        <dbReference type="ChEBI" id="CHEBI:29108"/>
        <label>1</label>
    </ligand>
</feature>
<dbReference type="RefSeq" id="WP_073005454.1">
    <property type="nucleotide sequence ID" value="NZ_FQZO01000002.1"/>
</dbReference>
<dbReference type="STRING" id="1121298.SAMN05444401_1677"/>
<sequence>MTNHTLFQFFEWNVPNDGAHWRRLKEQAEHLAKMGISAVWIPPATKAIGQNDVGYGIYDLYDFGEFQQKGSLRTKYGTKKELMKAISQLHDKGIQVYLDIVLNHKAGADETERFMAQEVSMDNREEILTEPYEIEAWTKFNFPGRGDMYSDFKWNWTHFTGTDYNVEKDKASIYKIIGENKDWGDEVDDEFGNYDYLMFTDIDYKHPDVYNEVIKWGIWVVNELNIDGFRLDAIKHINHWFVRDFLKYVREGTKKQELYAVGEYWKSNIEVLQEQLENVDYELDLFDVPLHYNFYEASKAGKDYDLRKIFQGTLVELNPIHSVTFVDNHDSQPGQSLESWVEDWFKPLAYGLILLRKDGYPCVFYGDYYGISGEDAMEGKKELLDKLLYLRKCYTYGEQVDYLDHPNTIGWVRLGEEEFSNSGAAIIITNGEEGEKLMSVGAHRAGEKWIDFLGHREETVIIDEEGNGCFTVNGGSISVWVKADAN</sequence>
<keyword evidence="6" id="KW-0326">Glycosidase</keyword>
<dbReference type="SMART" id="SM00642">
    <property type="entry name" value="Aamy"/>
    <property type="match status" value="1"/>
</dbReference>
<feature type="active site" description="Nucleophile" evidence="7">
    <location>
        <position position="232"/>
    </location>
</feature>
<gene>
    <name evidence="11" type="ORF">SAMN05444401_1677</name>
</gene>
<dbReference type="PRINTS" id="PR00110">
    <property type="entry name" value="ALPHAAMYLASE"/>
</dbReference>
<dbReference type="PIRSF" id="PIRSF001021">
    <property type="entry name" value="Alph-amls_thrmst"/>
    <property type="match status" value="1"/>
</dbReference>
<dbReference type="EMBL" id="FQZO01000002">
    <property type="protein sequence ID" value="SHI88412.1"/>
    <property type="molecule type" value="Genomic_DNA"/>
</dbReference>
<feature type="binding site" evidence="8">
    <location>
        <position position="236"/>
    </location>
    <ligand>
        <name>Ca(2+)</name>
        <dbReference type="ChEBI" id="CHEBI:29108"/>
        <label>1</label>
    </ligand>
</feature>
<dbReference type="SUPFAM" id="SSF51011">
    <property type="entry name" value="Glycosyl hydrolase domain"/>
    <property type="match status" value="1"/>
</dbReference>
<proteinExistence type="inferred from homology"/>
<dbReference type="GO" id="GO:0005509">
    <property type="term" value="F:calcium ion binding"/>
    <property type="evidence" value="ECO:0007669"/>
    <property type="project" value="InterPro"/>
</dbReference>
<evidence type="ECO:0000256" key="3">
    <source>
        <dbReference type="ARBA" id="ARBA00022723"/>
    </source>
</evidence>
<dbReference type="InterPro" id="IPR013776">
    <property type="entry name" value="A-amylase_thermo"/>
</dbReference>
<dbReference type="Gene3D" id="2.60.40.1180">
    <property type="entry name" value="Golgi alpha-mannosidase II"/>
    <property type="match status" value="1"/>
</dbReference>
<keyword evidence="8" id="KW-0106">Calcium</keyword>
<evidence type="ECO:0000256" key="6">
    <source>
        <dbReference type="ARBA" id="ARBA00023295"/>
    </source>
</evidence>
<keyword evidence="3 8" id="KW-0479">Metal-binding</keyword>
<comment type="similarity">
    <text evidence="2 9">Belongs to the glycosyl hydrolase 13 family.</text>
</comment>
<evidence type="ECO:0000256" key="7">
    <source>
        <dbReference type="PIRSR" id="PIRSR001021-1"/>
    </source>
</evidence>
<dbReference type="SUPFAM" id="SSF51445">
    <property type="entry name" value="(Trans)glycosidases"/>
    <property type="match status" value="1"/>
</dbReference>
<dbReference type="GO" id="GO:0005975">
    <property type="term" value="P:carbohydrate metabolic process"/>
    <property type="evidence" value="ECO:0007669"/>
    <property type="project" value="InterPro"/>
</dbReference>
<dbReference type="NCBIfam" id="NF006968">
    <property type="entry name" value="PRK09441.1-1"/>
    <property type="match status" value="1"/>
</dbReference>
<dbReference type="Gene3D" id="2.40.30.140">
    <property type="match status" value="1"/>
</dbReference>
<dbReference type="NCBIfam" id="NF006969">
    <property type="entry name" value="PRK09441.1-2"/>
    <property type="match status" value="1"/>
</dbReference>
<dbReference type="AlphaFoldDB" id="A0A1M6ESH8"/>
<accession>A0A1M6ESH8</accession>
<keyword evidence="4" id="KW-0378">Hydrolase</keyword>
<dbReference type="InterPro" id="IPR006046">
    <property type="entry name" value="Alpha_amylase"/>
</dbReference>
<dbReference type="Gene3D" id="3.20.20.80">
    <property type="entry name" value="Glycosidases"/>
    <property type="match status" value="1"/>
</dbReference>
<evidence type="ECO:0000256" key="5">
    <source>
        <dbReference type="ARBA" id="ARBA00023277"/>
    </source>
</evidence>
<comment type="cofactor">
    <cofactor evidence="1">
        <name>Ca(2+)</name>
        <dbReference type="ChEBI" id="CHEBI:29108"/>
    </cofactor>
</comment>
<evidence type="ECO:0000256" key="2">
    <source>
        <dbReference type="ARBA" id="ARBA00008061"/>
    </source>
</evidence>
<organism evidence="11 12">
    <name type="scientific">Clostridium amylolyticum</name>
    <dbReference type="NCBI Taxonomy" id="1121298"/>
    <lineage>
        <taxon>Bacteria</taxon>
        <taxon>Bacillati</taxon>
        <taxon>Bacillota</taxon>
        <taxon>Clostridia</taxon>
        <taxon>Eubacteriales</taxon>
        <taxon>Clostridiaceae</taxon>
        <taxon>Clostridium</taxon>
    </lineage>
</organism>
<dbReference type="PANTHER" id="PTHR43447">
    <property type="entry name" value="ALPHA-AMYLASE"/>
    <property type="match status" value="1"/>
</dbReference>
<feature type="binding site" evidence="8">
    <location>
        <position position="203"/>
    </location>
    <ligand>
        <name>Ca(2+)</name>
        <dbReference type="ChEBI" id="CHEBI:29108"/>
        <label>2</label>
    </ligand>
</feature>
<keyword evidence="12" id="KW-1185">Reference proteome</keyword>
<evidence type="ECO:0000313" key="12">
    <source>
        <dbReference type="Proteomes" id="UP000184080"/>
    </source>
</evidence>
<feature type="active site" description="Proton donor" evidence="7">
    <location>
        <position position="263"/>
    </location>
</feature>
<dbReference type="InterPro" id="IPR006047">
    <property type="entry name" value="GH13_cat_dom"/>
</dbReference>
<feature type="domain" description="Glycosyl hydrolase family 13 catalytic" evidence="10">
    <location>
        <begin position="4"/>
        <end position="391"/>
    </location>
</feature>
<feature type="binding site" evidence="8">
    <location>
        <position position="103"/>
    </location>
    <ligand>
        <name>Ca(2+)</name>
        <dbReference type="ChEBI" id="CHEBI:29108"/>
        <label>1</label>
    </ligand>
</feature>
<keyword evidence="5" id="KW-0119">Carbohydrate metabolism</keyword>
<dbReference type="Pfam" id="PF00128">
    <property type="entry name" value="Alpha-amylase"/>
    <property type="match status" value="1"/>
</dbReference>
<evidence type="ECO:0000256" key="4">
    <source>
        <dbReference type="ARBA" id="ARBA00022801"/>
    </source>
</evidence>
<protein>
    <submittedName>
        <fullName evidence="11">Alpha-amylase</fullName>
    </submittedName>
</protein>
<reference evidence="11 12" key="1">
    <citation type="submission" date="2016-11" db="EMBL/GenBank/DDBJ databases">
        <authorList>
            <person name="Jaros S."/>
            <person name="Januszkiewicz K."/>
            <person name="Wedrychowicz H."/>
        </authorList>
    </citation>
    <scope>NUCLEOTIDE SEQUENCE [LARGE SCALE GENOMIC DNA]</scope>
    <source>
        <strain evidence="11 12">DSM 21864</strain>
    </source>
</reference>
<name>A0A1M6ESH8_9CLOT</name>
<evidence type="ECO:0000259" key="10">
    <source>
        <dbReference type="SMART" id="SM00642"/>
    </source>
</evidence>
<evidence type="ECO:0000256" key="8">
    <source>
        <dbReference type="PIRSR" id="PIRSR001021-2"/>
    </source>
</evidence>
<feature type="binding site" evidence="8">
    <location>
        <position position="201"/>
    </location>
    <ligand>
        <name>Ca(2+)</name>
        <dbReference type="ChEBI" id="CHEBI:29108"/>
        <label>1</label>
    </ligand>
</feature>
<dbReference type="CDD" id="cd11318">
    <property type="entry name" value="AmyAc_bac_fung_AmyA"/>
    <property type="match status" value="1"/>
</dbReference>
<evidence type="ECO:0000256" key="1">
    <source>
        <dbReference type="ARBA" id="ARBA00001913"/>
    </source>
</evidence>
<evidence type="ECO:0000256" key="9">
    <source>
        <dbReference type="RuleBase" id="RU003615"/>
    </source>
</evidence>
<dbReference type="InterPro" id="IPR017853">
    <property type="entry name" value="GH"/>
</dbReference>
<evidence type="ECO:0000313" key="11">
    <source>
        <dbReference type="EMBL" id="SHI88412.1"/>
    </source>
</evidence>
<dbReference type="GO" id="GO:0004556">
    <property type="term" value="F:alpha-amylase activity"/>
    <property type="evidence" value="ECO:0007669"/>
    <property type="project" value="InterPro"/>
</dbReference>
<dbReference type="InterPro" id="IPR013780">
    <property type="entry name" value="Glyco_hydro_b"/>
</dbReference>